<organism evidence="2 3">
    <name type="scientific">Marasmius crinis-equi</name>
    <dbReference type="NCBI Taxonomy" id="585013"/>
    <lineage>
        <taxon>Eukaryota</taxon>
        <taxon>Fungi</taxon>
        <taxon>Dikarya</taxon>
        <taxon>Basidiomycota</taxon>
        <taxon>Agaricomycotina</taxon>
        <taxon>Agaricomycetes</taxon>
        <taxon>Agaricomycetidae</taxon>
        <taxon>Agaricales</taxon>
        <taxon>Marasmiineae</taxon>
        <taxon>Marasmiaceae</taxon>
        <taxon>Marasmius</taxon>
    </lineage>
</organism>
<evidence type="ECO:0000313" key="3">
    <source>
        <dbReference type="Proteomes" id="UP001465976"/>
    </source>
</evidence>
<reference evidence="2 3" key="1">
    <citation type="submission" date="2024-02" db="EMBL/GenBank/DDBJ databases">
        <title>A draft genome for the cacao thread blight pathogen Marasmius crinis-equi.</title>
        <authorList>
            <person name="Cohen S.P."/>
            <person name="Baruah I.K."/>
            <person name="Amoako-Attah I."/>
            <person name="Bukari Y."/>
            <person name="Meinhardt L.W."/>
            <person name="Bailey B.A."/>
        </authorList>
    </citation>
    <scope>NUCLEOTIDE SEQUENCE [LARGE SCALE GENOMIC DNA]</scope>
    <source>
        <strain evidence="2 3">GH-76</strain>
    </source>
</reference>
<name>A0ABR3EZ57_9AGAR</name>
<comment type="caution">
    <text evidence="2">The sequence shown here is derived from an EMBL/GenBank/DDBJ whole genome shotgun (WGS) entry which is preliminary data.</text>
</comment>
<proteinExistence type="predicted"/>
<sequence length="253" mass="26925">MSRIPTRTALEIPLFVGETVLSVERRDARAGLVITTTVKVEVDESVLASRLPPPPPSVAPLSGPGPVAAPESNDQLTYPSSDEDTDSSGSDDSMVVVDSSAPPAPNPVRTSLPGPPMVPVPTQLRRPANDNVLARYVVVFAGLRVGIYPRSATDVITRLVEGVPNARRKAFGNWDEALWHYAAAYQGVHPFRQGIYNNTAGYKPAILKIAAIDNPLEASYSYGSGPTVGEVDVNGLDLDADRLSYALDLVPNA</sequence>
<keyword evidence="3" id="KW-1185">Reference proteome</keyword>
<evidence type="ECO:0000313" key="2">
    <source>
        <dbReference type="EMBL" id="KAL0568197.1"/>
    </source>
</evidence>
<dbReference type="EMBL" id="JBAHYK010001394">
    <property type="protein sequence ID" value="KAL0568197.1"/>
    <property type="molecule type" value="Genomic_DNA"/>
</dbReference>
<feature type="region of interest" description="Disordered" evidence="1">
    <location>
        <begin position="48"/>
        <end position="124"/>
    </location>
</feature>
<accession>A0ABR3EZ57</accession>
<dbReference type="Proteomes" id="UP001465976">
    <property type="component" value="Unassembled WGS sequence"/>
</dbReference>
<feature type="compositionally biased region" description="Low complexity" evidence="1">
    <location>
        <begin position="87"/>
        <end position="100"/>
    </location>
</feature>
<evidence type="ECO:0000256" key="1">
    <source>
        <dbReference type="SAM" id="MobiDB-lite"/>
    </source>
</evidence>
<gene>
    <name evidence="2" type="ORF">V5O48_013789</name>
</gene>
<protein>
    <submittedName>
        <fullName evidence="2">Uncharacterized protein</fullName>
    </submittedName>
</protein>